<dbReference type="OrthoDB" id="9802489at2"/>
<dbReference type="InterPro" id="IPR014710">
    <property type="entry name" value="RmlC-like_jellyroll"/>
</dbReference>
<dbReference type="Proteomes" id="UP000233748">
    <property type="component" value="Unassembled WGS sequence"/>
</dbReference>
<keyword evidence="5" id="KW-1185">Reference proteome</keyword>
<name>A0A2N3RMM5_9XANT</name>
<reference evidence="4 5" key="1">
    <citation type="submission" date="2017-11" db="EMBL/GenBank/DDBJ databases">
        <title>Xanthomonas prunicola sp. nov., a novel pathogen that affects nectarine (Prunus persica var. nectarine) trees.</title>
        <authorList>
            <person name="Lopez M."/>
            <person name="Lopez-Soriano P."/>
            <person name="Garita-Cambronero J."/>
            <person name="Beltran C."/>
            <person name="Taghouti G."/>
            <person name="Portier P."/>
            <person name="Cubero J."/>
            <person name="Fischer-Le Saux M."/>
            <person name="Marco-Noales E."/>
        </authorList>
    </citation>
    <scope>NUCLEOTIDE SEQUENCE [LARGE SCALE GENOMIC DNA]</scope>
    <source>
        <strain evidence="2 4">CFBP8353</strain>
        <strain evidence="3 5">CFBP8354</strain>
    </source>
</reference>
<dbReference type="Gene3D" id="2.60.120.10">
    <property type="entry name" value="Jelly Rolls"/>
    <property type="match status" value="1"/>
</dbReference>
<dbReference type="Proteomes" id="UP000233720">
    <property type="component" value="Unassembled WGS sequence"/>
</dbReference>
<dbReference type="PANTHER" id="PTHR43698:SF1">
    <property type="entry name" value="BLL4564 PROTEIN"/>
    <property type="match status" value="1"/>
</dbReference>
<sequence length="156" mass="16325">MHLFANALSLSMMAAVAPGEPAKPIKVSKAGGAPSAVGPADYFTGKVRIDAPFQADAPARVSGATVTFEPGARTAWHTHPLGQTLIVTAGAGRVQEWGKPAQEIRPGDIVWIPPGVKHWHGANANVAMSHIAIAESQDGTPVTWLEQVSEAQYTAE</sequence>
<evidence type="ECO:0000313" key="3">
    <source>
        <dbReference type="EMBL" id="PKV18030.1"/>
    </source>
</evidence>
<evidence type="ECO:0000259" key="1">
    <source>
        <dbReference type="Pfam" id="PF07883"/>
    </source>
</evidence>
<comment type="caution">
    <text evidence="2">The sequence shown here is derived from an EMBL/GenBank/DDBJ whole genome shotgun (WGS) entry which is preliminary data.</text>
</comment>
<organism evidence="2 4">
    <name type="scientific">Xanthomonas prunicola</name>
    <dbReference type="NCBI Taxonomy" id="2053930"/>
    <lineage>
        <taxon>Bacteria</taxon>
        <taxon>Pseudomonadati</taxon>
        <taxon>Pseudomonadota</taxon>
        <taxon>Gammaproteobacteria</taxon>
        <taxon>Lysobacterales</taxon>
        <taxon>Lysobacteraceae</taxon>
        <taxon>Xanthomonas</taxon>
    </lineage>
</organism>
<proteinExistence type="predicted"/>
<dbReference type="InterPro" id="IPR011051">
    <property type="entry name" value="RmlC_Cupin_sf"/>
</dbReference>
<evidence type="ECO:0000313" key="5">
    <source>
        <dbReference type="Proteomes" id="UP000233748"/>
    </source>
</evidence>
<protein>
    <submittedName>
        <fullName evidence="2">Cupin domain-containing protein</fullName>
    </submittedName>
</protein>
<evidence type="ECO:0000313" key="2">
    <source>
        <dbReference type="EMBL" id="PKV13752.1"/>
    </source>
</evidence>
<dbReference type="RefSeq" id="WP_101361551.1">
    <property type="nucleotide sequence ID" value="NZ_PHKV01000001.1"/>
</dbReference>
<dbReference type="InterPro" id="IPR013096">
    <property type="entry name" value="Cupin_2"/>
</dbReference>
<dbReference type="SUPFAM" id="SSF51182">
    <property type="entry name" value="RmlC-like cupins"/>
    <property type="match status" value="1"/>
</dbReference>
<evidence type="ECO:0000313" key="4">
    <source>
        <dbReference type="Proteomes" id="UP000233720"/>
    </source>
</evidence>
<dbReference type="PANTHER" id="PTHR43698">
    <property type="entry name" value="RIBD C-TERMINAL DOMAIN CONTAINING PROTEIN"/>
    <property type="match status" value="1"/>
</dbReference>
<dbReference type="EMBL" id="PHKV01000001">
    <property type="protein sequence ID" value="PKV13752.1"/>
    <property type="molecule type" value="Genomic_DNA"/>
</dbReference>
<dbReference type="InterPro" id="IPR047263">
    <property type="entry name" value="HNL-like_cupin"/>
</dbReference>
<dbReference type="AlphaFoldDB" id="A0A2N3RMM5"/>
<dbReference type="CDD" id="cd02233">
    <property type="entry name" value="cupin_HNL-like"/>
    <property type="match status" value="1"/>
</dbReference>
<dbReference type="EMBL" id="PHKW01000001">
    <property type="protein sequence ID" value="PKV18030.1"/>
    <property type="molecule type" value="Genomic_DNA"/>
</dbReference>
<feature type="domain" description="Cupin type-2" evidence="1">
    <location>
        <begin position="65"/>
        <end position="127"/>
    </location>
</feature>
<accession>A0A2N3RMM5</accession>
<dbReference type="Pfam" id="PF07883">
    <property type="entry name" value="Cupin_2"/>
    <property type="match status" value="1"/>
</dbReference>
<gene>
    <name evidence="2" type="ORF">XpruCFBP8353_01095</name>
    <name evidence="3" type="ORF">XpruCFBP8354_01095</name>
</gene>